<dbReference type="CDD" id="cd01949">
    <property type="entry name" value="GGDEF"/>
    <property type="match status" value="1"/>
</dbReference>
<comment type="caution">
    <text evidence="2">The sequence shown here is derived from an EMBL/GenBank/DDBJ whole genome shotgun (WGS) entry which is preliminary data.</text>
</comment>
<reference evidence="2 3" key="1">
    <citation type="journal article" date="2021" name="MBio">
        <title>Poor Competitiveness of Bradyrhizobium in Pigeon Pea Root Colonization in Indian Soils.</title>
        <authorList>
            <person name="Chalasani D."/>
            <person name="Basu A."/>
            <person name="Pullabhotla S.V.S.R.N."/>
            <person name="Jorrin B."/>
            <person name="Neal A.L."/>
            <person name="Poole P.S."/>
            <person name="Podile A.R."/>
            <person name="Tkacz A."/>
        </authorList>
    </citation>
    <scope>NUCLEOTIDE SEQUENCE [LARGE SCALE GENOMIC DNA]</scope>
    <source>
        <strain evidence="2 3">HU12</strain>
    </source>
</reference>
<name>A0ABS7I3N5_9MICO</name>
<dbReference type="InterPro" id="IPR052163">
    <property type="entry name" value="DGC-Regulatory_Protein"/>
</dbReference>
<dbReference type="Proteomes" id="UP000777440">
    <property type="component" value="Unassembled WGS sequence"/>
</dbReference>
<sequence length="456" mass="48626">MTESIADGWFDHAPCGLIAMSIDGVIRDVNDRFLTWTGHARGDLVDRPIATLVGAGSRRVWEERVAPMMHLRDAVDEVALDLVRADGTTMPALINAAQDGESPLIRMAVFNATERVRYERDLLAARRAAESSQQRVRVLQELSTTFGLTATDEEVARSFAEAARDAFGARETAVLLAGDDGELTLTAGVNPLAGRVAPVPPLRQTEDVTVVTADGVEFPEVAAGLREAGLTSLSVTPLLADGVRQGTLVCFFDGSADFDAEYYDLQRALGRQASQTLVRVRLQRRLAALALHDQLTGVANRQLLQLTLDEALTAAIERGEPLSVLFLDIDEFKSINDAFGHAAGDLVLVELATRLAQSVRAGDVVGRIGGDEFVAVCPGADAEAAAIVAERILSICRAPIPVVEGIVSASVSVGVSVFRPGSDARPGAEQMLMRADAAMYDAKRAGKDRMTLSAAL</sequence>
<keyword evidence="3" id="KW-1185">Reference proteome</keyword>
<dbReference type="PANTHER" id="PTHR46663">
    <property type="entry name" value="DIGUANYLATE CYCLASE DGCT-RELATED"/>
    <property type="match status" value="1"/>
</dbReference>
<protein>
    <submittedName>
        <fullName evidence="2">Diguanylate cyclase</fullName>
    </submittedName>
</protein>
<evidence type="ECO:0000313" key="2">
    <source>
        <dbReference type="EMBL" id="MBW9111425.1"/>
    </source>
</evidence>
<dbReference type="Pfam" id="PF13426">
    <property type="entry name" value="PAS_9"/>
    <property type="match status" value="1"/>
</dbReference>
<dbReference type="PANTHER" id="PTHR46663:SF2">
    <property type="entry name" value="GGDEF DOMAIN-CONTAINING PROTEIN"/>
    <property type="match status" value="1"/>
</dbReference>
<dbReference type="Pfam" id="PF00990">
    <property type="entry name" value="GGDEF"/>
    <property type="match status" value="1"/>
</dbReference>
<dbReference type="Gene3D" id="3.30.70.270">
    <property type="match status" value="1"/>
</dbReference>
<dbReference type="EMBL" id="JAEUAX010000011">
    <property type="protein sequence ID" value="MBW9111425.1"/>
    <property type="molecule type" value="Genomic_DNA"/>
</dbReference>
<dbReference type="InterPro" id="IPR029016">
    <property type="entry name" value="GAF-like_dom_sf"/>
</dbReference>
<dbReference type="InterPro" id="IPR029787">
    <property type="entry name" value="Nucleotide_cyclase"/>
</dbReference>
<dbReference type="SUPFAM" id="SSF55073">
    <property type="entry name" value="Nucleotide cyclase"/>
    <property type="match status" value="1"/>
</dbReference>
<dbReference type="Gene3D" id="3.30.450.40">
    <property type="match status" value="1"/>
</dbReference>
<accession>A0ABS7I3N5</accession>
<gene>
    <name evidence="2" type="ORF">JNB61_16760</name>
</gene>
<dbReference type="InterPro" id="IPR000160">
    <property type="entry name" value="GGDEF_dom"/>
</dbReference>
<dbReference type="Pfam" id="PF01590">
    <property type="entry name" value="GAF"/>
    <property type="match status" value="1"/>
</dbReference>
<dbReference type="NCBIfam" id="TIGR00229">
    <property type="entry name" value="sensory_box"/>
    <property type="match status" value="1"/>
</dbReference>
<dbReference type="InterPro" id="IPR035965">
    <property type="entry name" value="PAS-like_dom_sf"/>
</dbReference>
<dbReference type="SUPFAM" id="SSF55785">
    <property type="entry name" value="PYP-like sensor domain (PAS domain)"/>
    <property type="match status" value="1"/>
</dbReference>
<organism evidence="2 3">
    <name type="scientific">Microbacterium ureisolvens</name>
    <dbReference type="NCBI Taxonomy" id="2781186"/>
    <lineage>
        <taxon>Bacteria</taxon>
        <taxon>Bacillati</taxon>
        <taxon>Actinomycetota</taxon>
        <taxon>Actinomycetes</taxon>
        <taxon>Micrococcales</taxon>
        <taxon>Microbacteriaceae</taxon>
        <taxon>Microbacterium</taxon>
    </lineage>
</organism>
<dbReference type="NCBIfam" id="TIGR00254">
    <property type="entry name" value="GGDEF"/>
    <property type="match status" value="1"/>
</dbReference>
<dbReference type="InterPro" id="IPR000014">
    <property type="entry name" value="PAS"/>
</dbReference>
<feature type="domain" description="GGDEF" evidence="1">
    <location>
        <begin position="320"/>
        <end position="455"/>
    </location>
</feature>
<dbReference type="SUPFAM" id="SSF55781">
    <property type="entry name" value="GAF domain-like"/>
    <property type="match status" value="1"/>
</dbReference>
<dbReference type="SMART" id="SM00267">
    <property type="entry name" value="GGDEF"/>
    <property type="match status" value="1"/>
</dbReference>
<evidence type="ECO:0000313" key="3">
    <source>
        <dbReference type="Proteomes" id="UP000777440"/>
    </source>
</evidence>
<proteinExistence type="predicted"/>
<dbReference type="RefSeq" id="WP_220340375.1">
    <property type="nucleotide sequence ID" value="NZ_JAEUAX010000011.1"/>
</dbReference>
<dbReference type="Gene3D" id="3.30.450.20">
    <property type="entry name" value="PAS domain"/>
    <property type="match status" value="1"/>
</dbReference>
<dbReference type="PROSITE" id="PS50887">
    <property type="entry name" value="GGDEF"/>
    <property type="match status" value="1"/>
</dbReference>
<dbReference type="InterPro" id="IPR003018">
    <property type="entry name" value="GAF"/>
</dbReference>
<dbReference type="InterPro" id="IPR043128">
    <property type="entry name" value="Rev_trsase/Diguanyl_cyclase"/>
</dbReference>
<evidence type="ECO:0000259" key="1">
    <source>
        <dbReference type="PROSITE" id="PS50887"/>
    </source>
</evidence>